<keyword evidence="3" id="KW-1185">Reference proteome</keyword>
<dbReference type="AlphaFoldDB" id="A0A5D2MCV4"/>
<evidence type="ECO:0000313" key="3">
    <source>
        <dbReference type="Proteomes" id="UP000322667"/>
    </source>
</evidence>
<feature type="region of interest" description="Disordered" evidence="1">
    <location>
        <begin position="1"/>
        <end position="33"/>
    </location>
</feature>
<dbReference type="EMBL" id="CM017623">
    <property type="protein sequence ID" value="TYH89085.1"/>
    <property type="molecule type" value="Genomic_DNA"/>
</dbReference>
<protein>
    <submittedName>
        <fullName evidence="2">Uncharacterized protein</fullName>
    </submittedName>
</protein>
<evidence type="ECO:0000256" key="1">
    <source>
        <dbReference type="SAM" id="MobiDB-lite"/>
    </source>
</evidence>
<accession>A0A5D2MCV4</accession>
<name>A0A5D2MCV4_GOSTO</name>
<proteinExistence type="predicted"/>
<dbReference type="Proteomes" id="UP000322667">
    <property type="component" value="Chromosome D01"/>
</dbReference>
<gene>
    <name evidence="2" type="ORF">ES332_D01G234400v1</name>
</gene>
<evidence type="ECO:0000313" key="2">
    <source>
        <dbReference type="EMBL" id="TYH89085.1"/>
    </source>
</evidence>
<organism evidence="2 3">
    <name type="scientific">Gossypium tomentosum</name>
    <name type="common">Hawaiian cotton</name>
    <name type="synonym">Gossypium sandvicense</name>
    <dbReference type="NCBI Taxonomy" id="34277"/>
    <lineage>
        <taxon>Eukaryota</taxon>
        <taxon>Viridiplantae</taxon>
        <taxon>Streptophyta</taxon>
        <taxon>Embryophyta</taxon>
        <taxon>Tracheophyta</taxon>
        <taxon>Spermatophyta</taxon>
        <taxon>Magnoliopsida</taxon>
        <taxon>eudicotyledons</taxon>
        <taxon>Gunneridae</taxon>
        <taxon>Pentapetalae</taxon>
        <taxon>rosids</taxon>
        <taxon>malvids</taxon>
        <taxon>Malvales</taxon>
        <taxon>Malvaceae</taxon>
        <taxon>Malvoideae</taxon>
        <taxon>Gossypium</taxon>
    </lineage>
</organism>
<sequence>MRNARNEWANGLGKEKLPNTNHSPRPNWPPPLPPQTISPWFTITFSLALSRTLNNHHQPKLLSTVRTIPPLTITSPLKKHYLDSKSKLSHHHLHHFSSPITPNRPPPSPTSTILTTTDKPLCSNNDLQINERIIKKKQNKVKGKKKEETYLESTVHGTSSIDLPIQMVERTSSTKGATYYKNKPI</sequence>
<reference evidence="2 3" key="1">
    <citation type="submission" date="2019-07" db="EMBL/GenBank/DDBJ databases">
        <title>WGS assembly of Gossypium tomentosum.</title>
        <authorList>
            <person name="Chen Z.J."/>
            <person name="Sreedasyam A."/>
            <person name="Ando A."/>
            <person name="Song Q."/>
            <person name="De L."/>
            <person name="Hulse-Kemp A."/>
            <person name="Ding M."/>
            <person name="Ye W."/>
            <person name="Kirkbride R."/>
            <person name="Jenkins J."/>
            <person name="Plott C."/>
            <person name="Lovell J."/>
            <person name="Lin Y.-M."/>
            <person name="Vaughn R."/>
            <person name="Liu B."/>
            <person name="Li W."/>
            <person name="Simpson S."/>
            <person name="Scheffler B."/>
            <person name="Saski C."/>
            <person name="Grover C."/>
            <person name="Hu G."/>
            <person name="Conover J."/>
            <person name="Carlson J."/>
            <person name="Shu S."/>
            <person name="Boston L."/>
            <person name="Williams M."/>
            <person name="Peterson D."/>
            <person name="Mcgee K."/>
            <person name="Jones D."/>
            <person name="Wendel J."/>
            <person name="Stelly D."/>
            <person name="Grimwood J."/>
            <person name="Schmutz J."/>
        </authorList>
    </citation>
    <scope>NUCLEOTIDE SEQUENCE [LARGE SCALE GENOMIC DNA]</scope>
    <source>
        <strain evidence="2">7179.01</strain>
    </source>
</reference>